<dbReference type="AlphaFoldDB" id="A0A4R1HDC8"/>
<gene>
    <name evidence="1" type="ORF">DFR30_1902</name>
</gene>
<organism evidence="1 2">
    <name type="scientific">Thiogranum longum</name>
    <dbReference type="NCBI Taxonomy" id="1537524"/>
    <lineage>
        <taxon>Bacteria</taxon>
        <taxon>Pseudomonadati</taxon>
        <taxon>Pseudomonadota</taxon>
        <taxon>Gammaproteobacteria</taxon>
        <taxon>Chromatiales</taxon>
        <taxon>Ectothiorhodospiraceae</taxon>
        <taxon>Thiogranum</taxon>
    </lineage>
</organism>
<evidence type="ECO:0000313" key="2">
    <source>
        <dbReference type="Proteomes" id="UP000295707"/>
    </source>
</evidence>
<keyword evidence="2" id="KW-1185">Reference proteome</keyword>
<sequence>MAEPLTPEQAREQFRKVSAGRRVRQSLSIDEAKVRLREIDEALEISPAVDYLNRREWRNALLYLIYWTSTPNGRAALAPVLLRLLSIVSLVLGLLHRLFVHKSDQKPEAAPTDNDPASGSG</sequence>
<evidence type="ECO:0000313" key="1">
    <source>
        <dbReference type="EMBL" id="TCK18623.1"/>
    </source>
</evidence>
<dbReference type="EMBL" id="SMFX01000001">
    <property type="protein sequence ID" value="TCK18623.1"/>
    <property type="molecule type" value="Genomic_DNA"/>
</dbReference>
<dbReference type="Proteomes" id="UP000295707">
    <property type="component" value="Unassembled WGS sequence"/>
</dbReference>
<comment type="caution">
    <text evidence="1">The sequence shown here is derived from an EMBL/GenBank/DDBJ whole genome shotgun (WGS) entry which is preliminary data.</text>
</comment>
<reference evidence="1 2" key="1">
    <citation type="submission" date="2019-03" db="EMBL/GenBank/DDBJ databases">
        <title>Genomic Encyclopedia of Type Strains, Phase IV (KMG-IV): sequencing the most valuable type-strain genomes for metagenomic binning, comparative biology and taxonomic classification.</title>
        <authorList>
            <person name="Goeker M."/>
        </authorList>
    </citation>
    <scope>NUCLEOTIDE SEQUENCE [LARGE SCALE GENOMIC DNA]</scope>
    <source>
        <strain evidence="1 2">DSM 19610</strain>
    </source>
</reference>
<accession>A0A4R1HDC8</accession>
<protein>
    <submittedName>
        <fullName evidence="1">Uncharacterized protein</fullName>
    </submittedName>
</protein>
<proteinExistence type="predicted"/>
<dbReference type="RefSeq" id="WP_132972590.1">
    <property type="nucleotide sequence ID" value="NZ_SMFX01000001.1"/>
</dbReference>
<name>A0A4R1HDC8_9GAMM</name>